<proteinExistence type="predicted"/>
<dbReference type="eggNOG" id="COG2010">
    <property type="taxonomic scope" value="Bacteria"/>
</dbReference>
<dbReference type="GO" id="GO:0009055">
    <property type="term" value="F:electron transfer activity"/>
    <property type="evidence" value="ECO:0007669"/>
    <property type="project" value="InterPro"/>
</dbReference>
<evidence type="ECO:0000313" key="2">
    <source>
        <dbReference type="Proteomes" id="UP000007953"/>
    </source>
</evidence>
<dbReference type="KEGG" id="rsn:RSPO_c02595"/>
<evidence type="ECO:0000313" key="1">
    <source>
        <dbReference type="EMBL" id="AEG69889.1"/>
    </source>
</evidence>
<reference evidence="1 2" key="1">
    <citation type="journal article" date="2011" name="J. Bacteriol.">
        <title>Complete genome sequence of the plant pathogen Ralstonia solanacearum strain Po82.</title>
        <authorList>
            <person name="Xu J."/>
            <person name="Zheng H.J."/>
            <person name="Liu L."/>
            <person name="Pan Z.C."/>
            <person name="Prior P."/>
            <person name="Tang B."/>
            <person name="Xu J.S."/>
            <person name="Zhang H."/>
            <person name="Tian Q."/>
            <person name="Zhang L.Q."/>
            <person name="Feng J."/>
        </authorList>
    </citation>
    <scope>NUCLEOTIDE SEQUENCE [LARGE SCALE GENOMIC DNA]</scope>
    <source>
        <strain evidence="1 2">Po82</strain>
    </source>
</reference>
<sequence length="86" mass="9227">MSADGYYPPLLHNSTVGARDTRNLVQVMLNGIERKAGDRHIGMPAFGRQLSDAQLAALANDVTKPFGDPATPALTAEAIAKRRLPQ</sequence>
<dbReference type="SUPFAM" id="SSF46626">
    <property type="entry name" value="Cytochrome c"/>
    <property type="match status" value="1"/>
</dbReference>
<accession>F6G3Q6</accession>
<dbReference type="InterPro" id="IPR036909">
    <property type="entry name" value="Cyt_c-like_dom_sf"/>
</dbReference>
<protein>
    <submittedName>
        <fullName evidence="1">Dehydrogluconate dehydrogenase, cytochrome c subunit</fullName>
    </submittedName>
</protein>
<gene>
    <name evidence="1" type="ordered locus">RSPO_c02595</name>
</gene>
<organism evidence="1 2">
    <name type="scientific">Ralstonia solanacearum (strain Po82)</name>
    <dbReference type="NCBI Taxonomy" id="1031711"/>
    <lineage>
        <taxon>Bacteria</taxon>
        <taxon>Pseudomonadati</taxon>
        <taxon>Pseudomonadota</taxon>
        <taxon>Betaproteobacteria</taxon>
        <taxon>Burkholderiales</taxon>
        <taxon>Burkholderiaceae</taxon>
        <taxon>Ralstonia</taxon>
        <taxon>Ralstonia solanacearum species complex</taxon>
    </lineage>
</organism>
<dbReference type="HOGENOM" id="CLU_191523_0_0_4"/>
<dbReference type="GO" id="GO:0020037">
    <property type="term" value="F:heme binding"/>
    <property type="evidence" value="ECO:0007669"/>
    <property type="project" value="InterPro"/>
</dbReference>
<dbReference type="AlphaFoldDB" id="F6G3Q6"/>
<dbReference type="Gene3D" id="1.10.760.10">
    <property type="entry name" value="Cytochrome c-like domain"/>
    <property type="match status" value="1"/>
</dbReference>
<dbReference type="PATRIC" id="fig|1031711.3.peg.2535"/>
<dbReference type="Proteomes" id="UP000007953">
    <property type="component" value="Chromosome"/>
</dbReference>
<dbReference type="EMBL" id="CP002819">
    <property type="protein sequence ID" value="AEG69889.1"/>
    <property type="molecule type" value="Genomic_DNA"/>
</dbReference>
<name>F6G3Q6_RALS8</name>